<dbReference type="EMBL" id="JANPWB010000014">
    <property type="protein sequence ID" value="KAJ1097080.1"/>
    <property type="molecule type" value="Genomic_DNA"/>
</dbReference>
<evidence type="ECO:0000313" key="3">
    <source>
        <dbReference type="Proteomes" id="UP001066276"/>
    </source>
</evidence>
<proteinExistence type="predicted"/>
<reference evidence="2" key="1">
    <citation type="journal article" date="2022" name="bioRxiv">
        <title>Sequencing and chromosome-scale assembly of the giantPleurodeles waltlgenome.</title>
        <authorList>
            <person name="Brown T."/>
            <person name="Elewa A."/>
            <person name="Iarovenko S."/>
            <person name="Subramanian E."/>
            <person name="Araus A.J."/>
            <person name="Petzold A."/>
            <person name="Susuki M."/>
            <person name="Suzuki K.-i.T."/>
            <person name="Hayashi T."/>
            <person name="Toyoda A."/>
            <person name="Oliveira C."/>
            <person name="Osipova E."/>
            <person name="Leigh N.D."/>
            <person name="Simon A."/>
            <person name="Yun M.H."/>
        </authorList>
    </citation>
    <scope>NUCLEOTIDE SEQUENCE</scope>
    <source>
        <strain evidence="2">20211129_DDA</strain>
        <tissue evidence="2">Liver</tissue>
    </source>
</reference>
<protein>
    <submittedName>
        <fullName evidence="2">Uncharacterized protein</fullName>
    </submittedName>
</protein>
<dbReference type="AlphaFoldDB" id="A0AAV7LZV9"/>
<gene>
    <name evidence="2" type="ORF">NDU88_002207</name>
</gene>
<accession>A0AAV7LZV9</accession>
<organism evidence="2 3">
    <name type="scientific">Pleurodeles waltl</name>
    <name type="common">Iberian ribbed newt</name>
    <dbReference type="NCBI Taxonomy" id="8319"/>
    <lineage>
        <taxon>Eukaryota</taxon>
        <taxon>Metazoa</taxon>
        <taxon>Chordata</taxon>
        <taxon>Craniata</taxon>
        <taxon>Vertebrata</taxon>
        <taxon>Euteleostomi</taxon>
        <taxon>Amphibia</taxon>
        <taxon>Batrachia</taxon>
        <taxon>Caudata</taxon>
        <taxon>Salamandroidea</taxon>
        <taxon>Salamandridae</taxon>
        <taxon>Pleurodelinae</taxon>
        <taxon>Pleurodeles</taxon>
    </lineage>
</organism>
<name>A0AAV7LZV9_PLEWA</name>
<evidence type="ECO:0000313" key="2">
    <source>
        <dbReference type="EMBL" id="KAJ1097080.1"/>
    </source>
</evidence>
<feature type="region of interest" description="Disordered" evidence="1">
    <location>
        <begin position="151"/>
        <end position="171"/>
    </location>
</feature>
<comment type="caution">
    <text evidence="2">The sequence shown here is derived from an EMBL/GenBank/DDBJ whole genome shotgun (WGS) entry which is preliminary data.</text>
</comment>
<keyword evidence="3" id="KW-1185">Reference proteome</keyword>
<dbReference type="Proteomes" id="UP001066276">
    <property type="component" value="Chromosome 10"/>
</dbReference>
<sequence length="171" mass="18065">MGAVGRKAKVPGGYEEHKDRGLLYLGALRMVVGVQAQGSAGALDSGSVPVTSCALPRTSRGDGKSGPTVSAVREGYEAWSAPAEEVSGTPWGPGQGVCGETCCGPLPFCLRRLQTLGPVIECGEAREPGADTTSHITSQWCKTRQRAHRYHKSKNKLTNPSSEMSLGMKHE</sequence>
<evidence type="ECO:0000256" key="1">
    <source>
        <dbReference type="SAM" id="MobiDB-lite"/>
    </source>
</evidence>